<evidence type="ECO:0000313" key="2">
    <source>
        <dbReference type="EMBL" id="GMN62965.1"/>
    </source>
</evidence>
<evidence type="ECO:0000256" key="1">
    <source>
        <dbReference type="SAM" id="MobiDB-lite"/>
    </source>
</evidence>
<dbReference type="AlphaFoldDB" id="A0AA88DXP5"/>
<proteinExistence type="predicted"/>
<keyword evidence="3" id="KW-1185">Reference proteome</keyword>
<evidence type="ECO:0000313" key="3">
    <source>
        <dbReference type="Proteomes" id="UP001187192"/>
    </source>
</evidence>
<comment type="caution">
    <text evidence="2">The sequence shown here is derived from an EMBL/GenBank/DDBJ whole genome shotgun (WGS) entry which is preliminary data.</text>
</comment>
<name>A0AA88DXP5_FICCA</name>
<reference evidence="2" key="1">
    <citation type="submission" date="2023-07" db="EMBL/GenBank/DDBJ databases">
        <title>draft genome sequence of fig (Ficus carica).</title>
        <authorList>
            <person name="Takahashi T."/>
            <person name="Nishimura K."/>
        </authorList>
    </citation>
    <scope>NUCLEOTIDE SEQUENCE</scope>
</reference>
<accession>A0AA88DXP5</accession>
<feature type="region of interest" description="Disordered" evidence="1">
    <location>
        <begin position="1"/>
        <end position="36"/>
    </location>
</feature>
<dbReference type="EMBL" id="BTGU01000139">
    <property type="protein sequence ID" value="GMN62965.1"/>
    <property type="molecule type" value="Genomic_DNA"/>
</dbReference>
<dbReference type="Proteomes" id="UP001187192">
    <property type="component" value="Unassembled WGS sequence"/>
</dbReference>
<organism evidence="2 3">
    <name type="scientific">Ficus carica</name>
    <name type="common">Common fig</name>
    <dbReference type="NCBI Taxonomy" id="3494"/>
    <lineage>
        <taxon>Eukaryota</taxon>
        <taxon>Viridiplantae</taxon>
        <taxon>Streptophyta</taxon>
        <taxon>Embryophyta</taxon>
        <taxon>Tracheophyta</taxon>
        <taxon>Spermatophyta</taxon>
        <taxon>Magnoliopsida</taxon>
        <taxon>eudicotyledons</taxon>
        <taxon>Gunneridae</taxon>
        <taxon>Pentapetalae</taxon>
        <taxon>rosids</taxon>
        <taxon>fabids</taxon>
        <taxon>Rosales</taxon>
        <taxon>Moraceae</taxon>
        <taxon>Ficeae</taxon>
        <taxon>Ficus</taxon>
    </lineage>
</organism>
<gene>
    <name evidence="2" type="ORF">TIFTF001_032043</name>
</gene>
<protein>
    <submittedName>
        <fullName evidence="2">Uncharacterized protein</fullName>
    </submittedName>
</protein>
<sequence length="162" mass="18206">MGYEATSPPGIDDSSDSSSPADKRANRLRNGGIGYDAYLDKSRDHDVVHPPPRPVPVRNAQSLTYGNVPMCDSASLARPALSTTVRRLLQNTGWLRKPVIEPRYDRYGKSAPYRTVMPLRIPSVSYHRISMDATHKMMSPRLDPHLLARDPCRRVYHNIIAL</sequence>